<dbReference type="InterPro" id="IPR050319">
    <property type="entry name" value="ABC_transp_ATP-bind"/>
</dbReference>
<dbReference type="NCBIfam" id="TIGR01727">
    <property type="entry name" value="oligo_HPY"/>
    <property type="match status" value="1"/>
</dbReference>
<gene>
    <name evidence="5" type="ORF">ENT72_01585</name>
</gene>
<comment type="caution">
    <text evidence="5">The sequence shown here is derived from an EMBL/GenBank/DDBJ whole genome shotgun (WGS) entry which is preliminary data.</text>
</comment>
<dbReference type="Pfam" id="PF08352">
    <property type="entry name" value="oligo_HPY"/>
    <property type="match status" value="1"/>
</dbReference>
<dbReference type="PROSITE" id="PS50893">
    <property type="entry name" value="ABC_TRANSPORTER_2"/>
    <property type="match status" value="1"/>
</dbReference>
<dbReference type="FunFam" id="3.40.50.300:FF:000016">
    <property type="entry name" value="Oligopeptide ABC transporter ATP-binding component"/>
    <property type="match status" value="1"/>
</dbReference>
<dbReference type="InterPro" id="IPR003593">
    <property type="entry name" value="AAA+_ATPase"/>
</dbReference>
<dbReference type="InterPro" id="IPR027417">
    <property type="entry name" value="P-loop_NTPase"/>
</dbReference>
<name>A0A7C4VV21_FERPE</name>
<dbReference type="SMART" id="SM00382">
    <property type="entry name" value="AAA"/>
    <property type="match status" value="1"/>
</dbReference>
<protein>
    <submittedName>
        <fullName evidence="5">ABC transporter ATP-binding protein</fullName>
    </submittedName>
</protein>
<dbReference type="CDD" id="cd03257">
    <property type="entry name" value="ABC_NikE_OppD_transporters"/>
    <property type="match status" value="1"/>
</dbReference>
<dbReference type="Gene3D" id="3.40.50.300">
    <property type="entry name" value="P-loop containing nucleotide triphosphate hydrolases"/>
    <property type="match status" value="1"/>
</dbReference>
<dbReference type="InterPro" id="IPR013563">
    <property type="entry name" value="Oligopep_ABC_C"/>
</dbReference>
<dbReference type="GO" id="GO:0055085">
    <property type="term" value="P:transmembrane transport"/>
    <property type="evidence" value="ECO:0007669"/>
    <property type="project" value="UniProtKB-ARBA"/>
</dbReference>
<evidence type="ECO:0000256" key="2">
    <source>
        <dbReference type="ARBA" id="ARBA00022741"/>
    </source>
</evidence>
<dbReference type="PANTHER" id="PTHR43776:SF8">
    <property type="entry name" value="ABC TRANSPORTER, ATP-BINDING PROTEIN"/>
    <property type="match status" value="1"/>
</dbReference>
<proteinExistence type="predicted"/>
<dbReference type="Pfam" id="PF00005">
    <property type="entry name" value="ABC_tran"/>
    <property type="match status" value="1"/>
</dbReference>
<dbReference type="AlphaFoldDB" id="A0A7C4VV21"/>
<dbReference type="SUPFAM" id="SSF52540">
    <property type="entry name" value="P-loop containing nucleoside triphosphate hydrolases"/>
    <property type="match status" value="1"/>
</dbReference>
<keyword evidence="3 5" id="KW-0067">ATP-binding</keyword>
<dbReference type="PROSITE" id="PS00211">
    <property type="entry name" value="ABC_TRANSPORTER_1"/>
    <property type="match status" value="1"/>
</dbReference>
<feature type="domain" description="ABC transporter" evidence="4">
    <location>
        <begin position="33"/>
        <end position="276"/>
    </location>
</feature>
<dbReference type="GO" id="GO:0005524">
    <property type="term" value="F:ATP binding"/>
    <property type="evidence" value="ECO:0007669"/>
    <property type="project" value="UniProtKB-KW"/>
</dbReference>
<evidence type="ECO:0000256" key="3">
    <source>
        <dbReference type="ARBA" id="ARBA00022840"/>
    </source>
</evidence>
<accession>A0A7C4VV21</accession>
<keyword evidence="2" id="KW-0547">Nucleotide-binding</keyword>
<evidence type="ECO:0000256" key="1">
    <source>
        <dbReference type="ARBA" id="ARBA00022448"/>
    </source>
</evidence>
<keyword evidence="1" id="KW-0813">Transport</keyword>
<dbReference type="InterPro" id="IPR003439">
    <property type="entry name" value="ABC_transporter-like_ATP-bd"/>
</dbReference>
<dbReference type="GO" id="GO:0015833">
    <property type="term" value="P:peptide transport"/>
    <property type="evidence" value="ECO:0007669"/>
    <property type="project" value="InterPro"/>
</dbReference>
<evidence type="ECO:0000259" key="4">
    <source>
        <dbReference type="PROSITE" id="PS50893"/>
    </source>
</evidence>
<dbReference type="InterPro" id="IPR017871">
    <property type="entry name" value="ABC_transporter-like_CS"/>
</dbReference>
<evidence type="ECO:0000313" key="5">
    <source>
        <dbReference type="EMBL" id="HGU41605.1"/>
    </source>
</evidence>
<dbReference type="GO" id="GO:0016887">
    <property type="term" value="F:ATP hydrolysis activity"/>
    <property type="evidence" value="ECO:0007669"/>
    <property type="project" value="InterPro"/>
</dbReference>
<reference evidence="5" key="1">
    <citation type="journal article" date="2020" name="mSystems">
        <title>Genome- and Community-Level Interaction Insights into Carbon Utilization and Element Cycling Functions of Hydrothermarchaeota in Hydrothermal Sediment.</title>
        <authorList>
            <person name="Zhou Z."/>
            <person name="Liu Y."/>
            <person name="Xu W."/>
            <person name="Pan J."/>
            <person name="Luo Z.H."/>
            <person name="Li M."/>
        </authorList>
    </citation>
    <scope>NUCLEOTIDE SEQUENCE [LARGE SCALE GENOMIC DNA]</scope>
    <source>
        <strain evidence="5">SpSt-604</strain>
    </source>
</reference>
<sequence length="343" mass="39169">MEKKIESQNQIEIDKDAHLIAAGLKKYFEIKLGFFKSLFAKQLPYVRAVDDITFFVRRGEVFGLVGESGCGKTTTGRLLLRLIEPTDGKIIFNNTDITKLPEKQMRKMRSKMQIIFQDPYESLNPRMSIYDILAEPLQIQGLTQSTEETIERVKQALEDMDLVPPEQFMFRFPHEISGGQRQRVAIARAFIVKPEFIVADEPVSMLDASIRTEIVKLMLEMVRREKVTFVFITHDIALSRYMCNRIAVMYLGKIAEMGDVEEIIRKPAHPYTEALISAVPVPDPTARRAEVVIKGEVPSPINPPPGCRFHPRCPYAQEKCKKEEPQLVSIGKERYVACHFPIA</sequence>
<dbReference type="EMBL" id="DSZT01000050">
    <property type="protein sequence ID" value="HGU41605.1"/>
    <property type="molecule type" value="Genomic_DNA"/>
</dbReference>
<organism evidence="5">
    <name type="scientific">Fervidobacterium pennivorans</name>
    <dbReference type="NCBI Taxonomy" id="93466"/>
    <lineage>
        <taxon>Bacteria</taxon>
        <taxon>Thermotogati</taxon>
        <taxon>Thermotogota</taxon>
        <taxon>Thermotogae</taxon>
        <taxon>Thermotogales</taxon>
        <taxon>Fervidobacteriaceae</taxon>
        <taxon>Fervidobacterium</taxon>
    </lineage>
</organism>
<dbReference type="PANTHER" id="PTHR43776">
    <property type="entry name" value="TRANSPORT ATP-BINDING PROTEIN"/>
    <property type="match status" value="1"/>
</dbReference>